<keyword evidence="9" id="KW-1185">Reference proteome</keyword>
<evidence type="ECO:0000256" key="2">
    <source>
        <dbReference type="ARBA" id="ARBA00022980"/>
    </source>
</evidence>
<evidence type="ECO:0000313" key="9">
    <source>
        <dbReference type="Proteomes" id="UP001177744"/>
    </source>
</evidence>
<comment type="similarity">
    <text evidence="1">Belongs to the eukaryotic ribosomal protein eL33 family.</text>
</comment>
<evidence type="ECO:0000256" key="1">
    <source>
        <dbReference type="ARBA" id="ARBA00009269"/>
    </source>
</evidence>
<dbReference type="InterPro" id="IPR001780">
    <property type="entry name" value="Ribosomal_eL33"/>
</dbReference>
<dbReference type="AlphaFoldDB" id="A0AA40LWA9"/>
<sequence>MRTGSQVRPDPWVGEGKCLCGKDILCYMLEPKCLHEANKGSSKRCAYGYKAKNNAVTPSGKPNKTRVIWGKVPRAHGNSGMVRAKFRSNFPAKPCPPCTPSHTAAGTRRFPPPGSSARPLGRVFPEALGAAGLGANRVAALSAPRVAPGPEGGGGSAGGGRGGSERAPCSRVLSLRSRDRPASVCAASAPGGSDGRARAAARGVRDPVRVGGPGRHEGRRGGFRADTRAHGPGGAFSEAALPRPDGERQCLPAQRTLAPRLPPRRRRLLLGTASPSAAPGREAAAAAAAAGPTEPLCVQPGRGAAAQPPDRGPGARCTFRPHEEEEVKAAARLPP</sequence>
<feature type="region of interest" description="Disordered" evidence="7">
    <location>
        <begin position="272"/>
        <end position="335"/>
    </location>
</feature>
<keyword evidence="3" id="KW-0687">Ribonucleoprotein</keyword>
<accession>A0AA40LWA9</accession>
<evidence type="ECO:0000313" key="8">
    <source>
        <dbReference type="EMBL" id="KAK1345977.1"/>
    </source>
</evidence>
<evidence type="ECO:0000256" key="5">
    <source>
        <dbReference type="ARBA" id="ARBA00035530"/>
    </source>
</evidence>
<dbReference type="Proteomes" id="UP001177744">
    <property type="component" value="Unassembled WGS sequence"/>
</dbReference>
<feature type="region of interest" description="Disordered" evidence="7">
    <location>
        <begin position="144"/>
        <end position="247"/>
    </location>
</feature>
<evidence type="ECO:0000256" key="6">
    <source>
        <dbReference type="ARBA" id="ARBA00045649"/>
    </source>
</evidence>
<name>A0AA40LWA9_CNENI</name>
<dbReference type="PANTHER" id="PTHR10902">
    <property type="entry name" value="60S RIBOSOMAL PROTEIN L35A"/>
    <property type="match status" value="1"/>
</dbReference>
<comment type="function">
    <text evidence="6">Component of the large ribosomal subunit. The ribosome is a large ribonucleoprotein complex responsible for the synthesis of proteins in the cell. Required for the proliferation and viability of hematopoietic cells.</text>
</comment>
<feature type="compositionally biased region" description="Basic and acidic residues" evidence="7">
    <location>
        <begin position="203"/>
        <end position="229"/>
    </location>
</feature>
<evidence type="ECO:0000256" key="7">
    <source>
        <dbReference type="SAM" id="MobiDB-lite"/>
    </source>
</evidence>
<dbReference type="GO" id="GO:1990904">
    <property type="term" value="C:ribonucleoprotein complex"/>
    <property type="evidence" value="ECO:0007669"/>
    <property type="project" value="UniProtKB-KW"/>
</dbReference>
<comment type="caution">
    <text evidence="8">The sequence shown here is derived from an EMBL/GenBank/DDBJ whole genome shotgun (WGS) entry which is preliminary data.</text>
</comment>
<feature type="compositionally biased region" description="Gly residues" evidence="7">
    <location>
        <begin position="150"/>
        <end position="162"/>
    </location>
</feature>
<dbReference type="Pfam" id="PF01247">
    <property type="entry name" value="Ribosomal_L35Ae"/>
    <property type="match status" value="1"/>
</dbReference>
<dbReference type="EMBL" id="JAULJE010000002">
    <property type="protein sequence ID" value="KAK1345977.1"/>
    <property type="molecule type" value="Genomic_DNA"/>
</dbReference>
<evidence type="ECO:0000256" key="4">
    <source>
        <dbReference type="ARBA" id="ARBA00035228"/>
    </source>
</evidence>
<reference evidence="8" key="1">
    <citation type="submission" date="2023-06" db="EMBL/GenBank/DDBJ databases">
        <title>Reference genome for the Northern bat (Eptesicus nilssonii), a most northern bat species.</title>
        <authorList>
            <person name="Laine V.N."/>
            <person name="Pulliainen A.T."/>
            <person name="Lilley T.M."/>
        </authorList>
    </citation>
    <scope>NUCLEOTIDE SEQUENCE</scope>
    <source>
        <strain evidence="8">BLF_Eptnil</strain>
        <tissue evidence="8">Kidney</tissue>
    </source>
</reference>
<dbReference type="GO" id="GO:0005840">
    <property type="term" value="C:ribosome"/>
    <property type="evidence" value="ECO:0007669"/>
    <property type="project" value="UniProtKB-KW"/>
</dbReference>
<dbReference type="GO" id="GO:0003735">
    <property type="term" value="F:structural constituent of ribosome"/>
    <property type="evidence" value="ECO:0007669"/>
    <property type="project" value="InterPro"/>
</dbReference>
<gene>
    <name evidence="8" type="ORF">QTO34_008444</name>
</gene>
<dbReference type="Gene3D" id="2.40.10.190">
    <property type="entry name" value="translation elongation factor selb, chain A, domain 4"/>
    <property type="match status" value="1"/>
</dbReference>
<dbReference type="InterPro" id="IPR009000">
    <property type="entry name" value="Transl_B-barrel_sf"/>
</dbReference>
<organism evidence="8 9">
    <name type="scientific">Cnephaeus nilssonii</name>
    <name type="common">Northern bat</name>
    <name type="synonym">Eptesicus nilssonii</name>
    <dbReference type="NCBI Taxonomy" id="3371016"/>
    <lineage>
        <taxon>Eukaryota</taxon>
        <taxon>Metazoa</taxon>
        <taxon>Chordata</taxon>
        <taxon>Craniata</taxon>
        <taxon>Vertebrata</taxon>
        <taxon>Euteleostomi</taxon>
        <taxon>Mammalia</taxon>
        <taxon>Eutheria</taxon>
        <taxon>Laurasiatheria</taxon>
        <taxon>Chiroptera</taxon>
        <taxon>Yangochiroptera</taxon>
        <taxon>Vespertilionidae</taxon>
        <taxon>Cnephaeus</taxon>
    </lineage>
</organism>
<protein>
    <recommendedName>
        <fullName evidence="4">Large ribosomal subunit protein eL33</fullName>
    </recommendedName>
    <alternativeName>
        <fullName evidence="5">60S ribosomal protein L35a</fullName>
    </alternativeName>
</protein>
<keyword evidence="2" id="KW-0689">Ribosomal protein</keyword>
<dbReference type="GO" id="GO:0006412">
    <property type="term" value="P:translation"/>
    <property type="evidence" value="ECO:0007669"/>
    <property type="project" value="InterPro"/>
</dbReference>
<feature type="compositionally biased region" description="Low complexity" evidence="7">
    <location>
        <begin position="272"/>
        <end position="295"/>
    </location>
</feature>
<feature type="region of interest" description="Disordered" evidence="7">
    <location>
        <begin position="100"/>
        <end position="121"/>
    </location>
</feature>
<dbReference type="InterPro" id="IPR038661">
    <property type="entry name" value="Ribosomal_eL33_sf"/>
</dbReference>
<dbReference type="SUPFAM" id="SSF50447">
    <property type="entry name" value="Translation proteins"/>
    <property type="match status" value="1"/>
</dbReference>
<feature type="compositionally biased region" description="Basic and acidic residues" evidence="7">
    <location>
        <begin position="320"/>
        <end position="329"/>
    </location>
</feature>
<evidence type="ECO:0000256" key="3">
    <source>
        <dbReference type="ARBA" id="ARBA00023274"/>
    </source>
</evidence>
<proteinExistence type="inferred from homology"/>